<organism evidence="1 2">
    <name type="scientific">Paramuricea clavata</name>
    <name type="common">Red gorgonian</name>
    <name type="synonym">Violescent sea-whip</name>
    <dbReference type="NCBI Taxonomy" id="317549"/>
    <lineage>
        <taxon>Eukaryota</taxon>
        <taxon>Metazoa</taxon>
        <taxon>Cnidaria</taxon>
        <taxon>Anthozoa</taxon>
        <taxon>Octocorallia</taxon>
        <taxon>Malacalcyonacea</taxon>
        <taxon>Plexauridae</taxon>
        <taxon>Paramuricea</taxon>
    </lineage>
</organism>
<sequence>MSGVRKADPRWFIYLTNWSFLLLTMAMIGLALISIIHAYGKLQNSETELGKTSLEMRSRGEMIDAESTSQTQSNGNQIELKSLVWYEKGKKEQFVYSLT</sequence>
<name>A0A7D9E906_PARCT</name>
<keyword evidence="2" id="KW-1185">Reference proteome</keyword>
<dbReference type="Proteomes" id="UP001152795">
    <property type="component" value="Unassembled WGS sequence"/>
</dbReference>
<reference evidence="1" key="1">
    <citation type="submission" date="2020-04" db="EMBL/GenBank/DDBJ databases">
        <authorList>
            <person name="Alioto T."/>
            <person name="Alioto T."/>
            <person name="Gomez Garrido J."/>
        </authorList>
    </citation>
    <scope>NUCLEOTIDE SEQUENCE</scope>
    <source>
        <strain evidence="1">A484AB</strain>
    </source>
</reference>
<dbReference type="OrthoDB" id="419711at2759"/>
<dbReference type="EMBL" id="CACRXK020005005">
    <property type="protein sequence ID" value="CAB4004807.1"/>
    <property type="molecule type" value="Genomic_DNA"/>
</dbReference>
<comment type="caution">
    <text evidence="1">The sequence shown here is derived from an EMBL/GenBank/DDBJ whole genome shotgun (WGS) entry which is preliminary data.</text>
</comment>
<evidence type="ECO:0000313" key="2">
    <source>
        <dbReference type="Proteomes" id="UP001152795"/>
    </source>
</evidence>
<gene>
    <name evidence="1" type="ORF">PACLA_8A001766</name>
</gene>
<accession>A0A7D9E906</accession>
<evidence type="ECO:0000313" key="1">
    <source>
        <dbReference type="EMBL" id="CAB4004807.1"/>
    </source>
</evidence>
<proteinExistence type="predicted"/>
<protein>
    <submittedName>
        <fullName evidence="1">Uncharacterized protein</fullName>
    </submittedName>
</protein>
<dbReference type="AlphaFoldDB" id="A0A7D9E906"/>